<dbReference type="Proteomes" id="UP000008206">
    <property type="component" value="Chromosome"/>
</dbReference>
<accession>E0UD49</accession>
<dbReference type="CAZy" id="GT2">
    <property type="family name" value="Glycosyltransferase Family 2"/>
</dbReference>
<dbReference type="SUPFAM" id="SSF53448">
    <property type="entry name" value="Nucleotide-diphospho-sugar transferases"/>
    <property type="match status" value="1"/>
</dbReference>
<dbReference type="HOGENOM" id="CLU_025996_0_0_3"/>
<reference evidence="3" key="1">
    <citation type="journal article" date="2011" name="MBio">
        <title>Novel metabolic attributes of the genus Cyanothece, comprising a group of unicellular nitrogen-fixing Cyanobacteria.</title>
        <authorList>
            <person name="Bandyopadhyay A."/>
            <person name="Elvitigala T."/>
            <person name="Welsh E."/>
            <person name="Stockel J."/>
            <person name="Liberton M."/>
            <person name="Min H."/>
            <person name="Sherman L.A."/>
            <person name="Pakrasi H.B."/>
        </authorList>
    </citation>
    <scope>NUCLEOTIDE SEQUENCE [LARGE SCALE GENOMIC DNA]</scope>
    <source>
        <strain evidence="3">PCC 7822</strain>
    </source>
</reference>
<organism evidence="2 3">
    <name type="scientific">Gloeothece verrucosa (strain PCC 7822)</name>
    <name type="common">Cyanothece sp. (strain PCC 7822)</name>
    <dbReference type="NCBI Taxonomy" id="497965"/>
    <lineage>
        <taxon>Bacteria</taxon>
        <taxon>Bacillati</taxon>
        <taxon>Cyanobacteriota</taxon>
        <taxon>Cyanophyceae</taxon>
        <taxon>Oscillatoriophycideae</taxon>
        <taxon>Chroococcales</taxon>
        <taxon>Aphanothecaceae</taxon>
        <taxon>Gloeothece</taxon>
        <taxon>Gloeothece verrucosa</taxon>
    </lineage>
</organism>
<dbReference type="InterPro" id="IPR029044">
    <property type="entry name" value="Nucleotide-diphossugar_trans"/>
</dbReference>
<dbReference type="CDD" id="cd00761">
    <property type="entry name" value="Glyco_tranf_GTA_type"/>
    <property type="match status" value="1"/>
</dbReference>
<name>E0UD49_GLOV7</name>
<dbReference type="InterPro" id="IPR001173">
    <property type="entry name" value="Glyco_trans_2-like"/>
</dbReference>
<dbReference type="AlphaFoldDB" id="E0UD49"/>
<protein>
    <submittedName>
        <fullName evidence="2">Glycosyl transferase family 2</fullName>
    </submittedName>
</protein>
<dbReference type="PANTHER" id="PTHR22916">
    <property type="entry name" value="GLYCOSYLTRANSFERASE"/>
    <property type="match status" value="1"/>
</dbReference>
<keyword evidence="3" id="KW-1185">Reference proteome</keyword>
<dbReference type="EMBL" id="CP002198">
    <property type="protein sequence ID" value="ADN12929.1"/>
    <property type="molecule type" value="Genomic_DNA"/>
</dbReference>
<dbReference type="KEGG" id="cyj:Cyan7822_0915"/>
<sequence>MKLVSVIIPTYNAEIYIKQTLESVLAQTYCDLEIIIVDDESPDRSIEICQQFNDPRIKIIHQKNRGLAGARNTGIRHAQGEYLAFLDADDLWLPEKLTLQIEHLENNPEVGVSFSRSRFIDENGEYIGVYQMPKLTGITPEHLLCRNPIGNGSAPVIRRKVFNAIRFQKNLYGQEEDFYFDESFRQSEDIECWFRIVTQTHWKIEGIPDALTLYRVNTQGLSANILPQLDSWEKLIEKHRPQTPDVVNKWEHQARAYQLRYLARRAVRLKDGQMAVKLVNRALLSDWRIIINEPSRTVLTLFAAYLLNFLPSSTYPQLELLALKITGYLQKIKIGQEQSKFYKSIESSSH</sequence>
<dbReference type="STRING" id="497965.Cyan7822_0915"/>
<evidence type="ECO:0000313" key="2">
    <source>
        <dbReference type="EMBL" id="ADN12929.1"/>
    </source>
</evidence>
<dbReference type="GO" id="GO:0016758">
    <property type="term" value="F:hexosyltransferase activity"/>
    <property type="evidence" value="ECO:0007669"/>
    <property type="project" value="UniProtKB-ARBA"/>
</dbReference>
<feature type="domain" description="Glycosyltransferase 2-like" evidence="1">
    <location>
        <begin position="5"/>
        <end position="163"/>
    </location>
</feature>
<dbReference type="RefSeq" id="WP_013321039.1">
    <property type="nucleotide sequence ID" value="NC_014501.1"/>
</dbReference>
<dbReference type="PANTHER" id="PTHR22916:SF3">
    <property type="entry name" value="UDP-GLCNAC:BETAGAL BETA-1,3-N-ACETYLGLUCOSAMINYLTRANSFERASE-LIKE PROTEIN 1"/>
    <property type="match status" value="1"/>
</dbReference>
<proteinExistence type="predicted"/>
<evidence type="ECO:0000259" key="1">
    <source>
        <dbReference type="Pfam" id="PF00535"/>
    </source>
</evidence>
<keyword evidence="2" id="KW-0808">Transferase</keyword>
<dbReference type="OrthoDB" id="418085at2"/>
<gene>
    <name evidence="2" type="ordered locus">Cyan7822_0915</name>
</gene>
<dbReference type="Gene3D" id="3.90.550.10">
    <property type="entry name" value="Spore Coat Polysaccharide Biosynthesis Protein SpsA, Chain A"/>
    <property type="match status" value="1"/>
</dbReference>
<dbReference type="Pfam" id="PF00535">
    <property type="entry name" value="Glycos_transf_2"/>
    <property type="match status" value="1"/>
</dbReference>
<dbReference type="eggNOG" id="COG1216">
    <property type="taxonomic scope" value="Bacteria"/>
</dbReference>
<evidence type="ECO:0000313" key="3">
    <source>
        <dbReference type="Proteomes" id="UP000008206"/>
    </source>
</evidence>